<evidence type="ECO:0000313" key="3">
    <source>
        <dbReference type="Proteomes" id="UP000176774"/>
    </source>
</evidence>
<proteinExistence type="predicted"/>
<reference evidence="2 3" key="1">
    <citation type="journal article" date="2016" name="Nat. Commun.">
        <title>Thousands of microbial genomes shed light on interconnected biogeochemical processes in an aquifer system.</title>
        <authorList>
            <person name="Anantharaman K."/>
            <person name="Brown C.T."/>
            <person name="Hug L.A."/>
            <person name="Sharon I."/>
            <person name="Castelle C.J."/>
            <person name="Probst A.J."/>
            <person name="Thomas B.C."/>
            <person name="Singh A."/>
            <person name="Wilkins M.J."/>
            <person name="Karaoz U."/>
            <person name="Brodie E.L."/>
            <person name="Williams K.H."/>
            <person name="Hubbard S.S."/>
            <person name="Banfield J.F."/>
        </authorList>
    </citation>
    <scope>NUCLEOTIDE SEQUENCE [LARGE SCALE GENOMIC DNA]</scope>
</reference>
<dbReference type="EMBL" id="MHPA01000017">
    <property type="protein sequence ID" value="OGZ72996.1"/>
    <property type="molecule type" value="Genomic_DNA"/>
</dbReference>
<feature type="transmembrane region" description="Helical" evidence="1">
    <location>
        <begin position="7"/>
        <end position="26"/>
    </location>
</feature>
<evidence type="ECO:0000313" key="2">
    <source>
        <dbReference type="EMBL" id="OGZ72996.1"/>
    </source>
</evidence>
<keyword evidence="1" id="KW-0472">Membrane</keyword>
<keyword evidence="1" id="KW-1133">Transmembrane helix</keyword>
<keyword evidence="1" id="KW-0812">Transmembrane</keyword>
<dbReference type="AlphaFoldDB" id="A0A1G2IE30"/>
<gene>
    <name evidence="2" type="ORF">A2908_02240</name>
</gene>
<dbReference type="Proteomes" id="UP000176774">
    <property type="component" value="Unassembled WGS sequence"/>
</dbReference>
<evidence type="ECO:0000256" key="1">
    <source>
        <dbReference type="SAM" id="Phobius"/>
    </source>
</evidence>
<sequence>MKEMLSVQITMTAFIFILFFIATISFGIIGNWWFSLISAVASGISWKILTDKCKEYEEKFGNQDSK</sequence>
<comment type="caution">
    <text evidence="2">The sequence shown here is derived from an EMBL/GenBank/DDBJ whole genome shotgun (WGS) entry which is preliminary data.</text>
</comment>
<name>A0A1G2IE30_9BACT</name>
<accession>A0A1G2IE30</accession>
<dbReference type="STRING" id="1802214.A2908_02240"/>
<protein>
    <submittedName>
        <fullName evidence="2">Uncharacterized protein</fullName>
    </submittedName>
</protein>
<organism evidence="2 3">
    <name type="scientific">Candidatus Staskawiczbacteria bacterium RIFCSPLOWO2_01_FULL_38_12b</name>
    <dbReference type="NCBI Taxonomy" id="1802214"/>
    <lineage>
        <taxon>Bacteria</taxon>
        <taxon>Candidatus Staskawicziibacteriota</taxon>
    </lineage>
</organism>